<dbReference type="InterPro" id="IPR000792">
    <property type="entry name" value="Tscrpt_reg_LuxR_C"/>
</dbReference>
<dbReference type="InterPro" id="IPR016032">
    <property type="entry name" value="Sig_transdc_resp-reg_C-effctor"/>
</dbReference>
<dbReference type="PANTHER" id="PTHR44688:SF16">
    <property type="entry name" value="DNA-BINDING TRANSCRIPTIONAL ACTIVATOR DEVR_DOSR"/>
    <property type="match status" value="1"/>
</dbReference>
<keyword evidence="3" id="KW-0804">Transcription</keyword>
<dbReference type="Gene3D" id="3.30.450.40">
    <property type="match status" value="1"/>
</dbReference>
<dbReference type="Proteomes" id="UP000602647">
    <property type="component" value="Unassembled WGS sequence"/>
</dbReference>
<dbReference type="SUPFAM" id="SSF46894">
    <property type="entry name" value="C-terminal effector domain of the bipartite response regulators"/>
    <property type="match status" value="1"/>
</dbReference>
<dbReference type="Pfam" id="PF00196">
    <property type="entry name" value="GerE"/>
    <property type="match status" value="1"/>
</dbReference>
<dbReference type="PROSITE" id="PS00622">
    <property type="entry name" value="HTH_LUXR_1"/>
    <property type="match status" value="1"/>
</dbReference>
<evidence type="ECO:0000256" key="2">
    <source>
        <dbReference type="ARBA" id="ARBA00023125"/>
    </source>
</evidence>
<dbReference type="InterPro" id="IPR029016">
    <property type="entry name" value="GAF-like_dom_sf"/>
</dbReference>
<dbReference type="RefSeq" id="WP_187301420.1">
    <property type="nucleotide sequence ID" value="NZ_JACRYT010000001.1"/>
</dbReference>
<evidence type="ECO:0000259" key="4">
    <source>
        <dbReference type="PROSITE" id="PS50043"/>
    </source>
</evidence>
<evidence type="ECO:0000313" key="6">
    <source>
        <dbReference type="Proteomes" id="UP000602647"/>
    </source>
</evidence>
<dbReference type="CDD" id="cd06170">
    <property type="entry name" value="LuxR_C_like"/>
    <property type="match status" value="1"/>
</dbReference>
<evidence type="ECO:0000313" key="5">
    <source>
        <dbReference type="EMBL" id="MBC6678216.1"/>
    </source>
</evidence>
<accession>A0A923NHP2</accession>
<dbReference type="GO" id="GO:0006355">
    <property type="term" value="P:regulation of DNA-templated transcription"/>
    <property type="evidence" value="ECO:0007669"/>
    <property type="project" value="InterPro"/>
</dbReference>
<keyword evidence="2" id="KW-0238">DNA-binding</keyword>
<keyword evidence="1" id="KW-0805">Transcription regulation</keyword>
<evidence type="ECO:0000256" key="3">
    <source>
        <dbReference type="ARBA" id="ARBA00023163"/>
    </source>
</evidence>
<name>A0A923NHP2_9FIRM</name>
<protein>
    <submittedName>
        <fullName evidence="5">Helix-turn-helix transcriptional regulator</fullName>
    </submittedName>
</protein>
<organism evidence="5 6">
    <name type="scientific">Zhenpiania hominis</name>
    <dbReference type="NCBI Taxonomy" id="2763644"/>
    <lineage>
        <taxon>Bacteria</taxon>
        <taxon>Bacillati</taxon>
        <taxon>Bacillota</taxon>
        <taxon>Clostridia</taxon>
        <taxon>Peptostreptococcales</taxon>
        <taxon>Anaerovoracaceae</taxon>
        <taxon>Zhenpiania</taxon>
    </lineage>
</organism>
<dbReference type="SUPFAM" id="SSF55781">
    <property type="entry name" value="GAF domain-like"/>
    <property type="match status" value="1"/>
</dbReference>
<feature type="domain" description="HTH luxR-type" evidence="4">
    <location>
        <begin position="183"/>
        <end position="248"/>
    </location>
</feature>
<dbReference type="Gene3D" id="1.10.10.10">
    <property type="entry name" value="Winged helix-like DNA-binding domain superfamily/Winged helix DNA-binding domain"/>
    <property type="match status" value="1"/>
</dbReference>
<dbReference type="SMART" id="SM00421">
    <property type="entry name" value="HTH_LUXR"/>
    <property type="match status" value="1"/>
</dbReference>
<dbReference type="PANTHER" id="PTHR44688">
    <property type="entry name" value="DNA-BINDING TRANSCRIPTIONAL ACTIVATOR DEVR_DOSR"/>
    <property type="match status" value="1"/>
</dbReference>
<dbReference type="GO" id="GO:0003677">
    <property type="term" value="F:DNA binding"/>
    <property type="evidence" value="ECO:0007669"/>
    <property type="project" value="UniProtKB-KW"/>
</dbReference>
<dbReference type="PRINTS" id="PR00038">
    <property type="entry name" value="HTHLUXR"/>
</dbReference>
<proteinExistence type="predicted"/>
<gene>
    <name evidence="5" type="ORF">H9L42_00015</name>
</gene>
<sequence>MPNLKNNEFQMISDILLELYSMNDLKEIEHHFLMNVRALIPYNQSNFRAVSPDSGEVLKDGTVFIDTDAAMIPVFFHNIEPEKNYLKNLFNYRESIVYNETDLLDEDVRKNTEFYRDYLLPQKIPYSCGIILIEEEKLIGVISIFRSREWGDFTEKELFILNIFKNHLTKIIMRCLQRQKQTIVFEDSNLTPREREIAEMIFSDVPNFNIAQMLYISANTLKKHSSNIYKKLGVSSRNQLRQMLSEIGDMGEES</sequence>
<dbReference type="AlphaFoldDB" id="A0A923NHP2"/>
<comment type="caution">
    <text evidence="5">The sequence shown here is derived from an EMBL/GenBank/DDBJ whole genome shotgun (WGS) entry which is preliminary data.</text>
</comment>
<dbReference type="PROSITE" id="PS50043">
    <property type="entry name" value="HTH_LUXR_2"/>
    <property type="match status" value="1"/>
</dbReference>
<dbReference type="InterPro" id="IPR036388">
    <property type="entry name" value="WH-like_DNA-bd_sf"/>
</dbReference>
<evidence type="ECO:0000256" key="1">
    <source>
        <dbReference type="ARBA" id="ARBA00023015"/>
    </source>
</evidence>
<dbReference type="EMBL" id="JACRYT010000001">
    <property type="protein sequence ID" value="MBC6678216.1"/>
    <property type="molecule type" value="Genomic_DNA"/>
</dbReference>
<reference evidence="5" key="1">
    <citation type="submission" date="2020-08" db="EMBL/GenBank/DDBJ databases">
        <title>Genome public.</title>
        <authorList>
            <person name="Liu C."/>
            <person name="Sun Q."/>
        </authorList>
    </citation>
    <scope>NUCLEOTIDE SEQUENCE</scope>
    <source>
        <strain evidence="5">BX12</strain>
    </source>
</reference>
<keyword evidence="6" id="KW-1185">Reference proteome</keyword>